<sequence>MKPSDGKKKTEKKKASGENSFSFFGKGAVSEEDEKYLKEKPRDRRYVLVRLWGYLYQYKWLLLLALILTIVSNLLGLVGPMLSGYAIDAIHGPNDVEFELVFFYAALMIGFYALSSLLMYILTRITIRFSQKVIYQMRKDVFDTLMSLPVGYFDRTQTGDIISRISYDIDTVNASLSNDLLQICTSVITVIGSLVMMLMIAPALVSVFVITIPASIFLTRYMTRKVRPLFRKRSAKLGELNGYSEEIISGQKTIKAYHQEETMISRFDQKNTEAVDAYYNADYYGSMTGPSVNFINNLSLSLISVLGAALYLFHSISIGDLSSFVLYSRKFSGPINEAANILSELQSATAAAERVFRLIDEAPEPADAPDAKELTDVRGDVRMDHICFGYLPGQTILHDLSFHAEPGSLTAIVGPTGAGKTTLINLLMRFYDPQSGSITVDGKEISGLTRSSLRRAYTMVLQDTWLFTGTIYENISYGKEDATMDDVVRACKAAHIHEAIMQMPEGYQTVLTGDGSGLSKGQKQMLTIARAMLLDSKMLILDEATSNVDTQTEEKIQLAMRELMKGKTCFVIAHRLSTIQNADHILVVQNGDIVEQGTHDTLLGQGGLYAKLYYSQFQ</sequence>
<dbReference type="AlphaFoldDB" id="A0A9D2N8C6"/>
<evidence type="ECO:0000256" key="4">
    <source>
        <dbReference type="ARBA" id="ARBA00022692"/>
    </source>
</evidence>
<feature type="compositionally biased region" description="Basic and acidic residues" evidence="9">
    <location>
        <begin position="1"/>
        <end position="16"/>
    </location>
</feature>
<evidence type="ECO:0000256" key="6">
    <source>
        <dbReference type="ARBA" id="ARBA00022840"/>
    </source>
</evidence>
<dbReference type="FunFam" id="1.20.1560.10:FF:000011">
    <property type="entry name" value="Multidrug ABC transporter ATP-binding protein"/>
    <property type="match status" value="1"/>
</dbReference>
<comment type="caution">
    <text evidence="13">The sequence shown here is derived from an EMBL/GenBank/DDBJ whole genome shotgun (WGS) entry which is preliminary data.</text>
</comment>
<dbReference type="Proteomes" id="UP000823849">
    <property type="component" value="Unassembled WGS sequence"/>
</dbReference>
<keyword evidence="4 10" id="KW-0812">Transmembrane</keyword>
<dbReference type="FunFam" id="3.40.50.300:FF:000287">
    <property type="entry name" value="Multidrug ABC transporter ATP-binding protein"/>
    <property type="match status" value="1"/>
</dbReference>
<dbReference type="InterPro" id="IPR011527">
    <property type="entry name" value="ABC1_TM_dom"/>
</dbReference>
<evidence type="ECO:0000256" key="10">
    <source>
        <dbReference type="SAM" id="Phobius"/>
    </source>
</evidence>
<dbReference type="InterPro" id="IPR039421">
    <property type="entry name" value="Type_1_exporter"/>
</dbReference>
<feature type="transmembrane region" description="Helical" evidence="10">
    <location>
        <begin position="102"/>
        <end position="122"/>
    </location>
</feature>
<dbReference type="Pfam" id="PF00005">
    <property type="entry name" value="ABC_tran"/>
    <property type="match status" value="1"/>
</dbReference>
<evidence type="ECO:0000256" key="2">
    <source>
        <dbReference type="ARBA" id="ARBA00022448"/>
    </source>
</evidence>
<dbReference type="InterPro" id="IPR003439">
    <property type="entry name" value="ABC_transporter-like_ATP-bd"/>
</dbReference>
<dbReference type="SUPFAM" id="SSF52540">
    <property type="entry name" value="P-loop containing nucleoside triphosphate hydrolases"/>
    <property type="match status" value="1"/>
</dbReference>
<evidence type="ECO:0000259" key="11">
    <source>
        <dbReference type="PROSITE" id="PS50893"/>
    </source>
</evidence>
<accession>A0A9D2N8C6</accession>
<keyword evidence="2" id="KW-0813">Transport</keyword>
<dbReference type="PROSITE" id="PS50893">
    <property type="entry name" value="ABC_TRANSPORTER_2"/>
    <property type="match status" value="1"/>
</dbReference>
<feature type="transmembrane region" description="Helical" evidence="10">
    <location>
        <begin position="60"/>
        <end position="82"/>
    </location>
</feature>
<dbReference type="PANTHER" id="PTHR43394:SF1">
    <property type="entry name" value="ATP-BINDING CASSETTE SUB-FAMILY B MEMBER 10, MITOCHONDRIAL"/>
    <property type="match status" value="1"/>
</dbReference>
<dbReference type="InterPro" id="IPR036640">
    <property type="entry name" value="ABC1_TM_sf"/>
</dbReference>
<dbReference type="SMART" id="SM00382">
    <property type="entry name" value="AAA"/>
    <property type="match status" value="1"/>
</dbReference>
<dbReference type="GO" id="GO:0005886">
    <property type="term" value="C:plasma membrane"/>
    <property type="evidence" value="ECO:0007669"/>
    <property type="project" value="UniProtKB-SubCell"/>
</dbReference>
<reference evidence="13" key="2">
    <citation type="submission" date="2021-04" db="EMBL/GenBank/DDBJ databases">
        <authorList>
            <person name="Gilroy R."/>
        </authorList>
    </citation>
    <scope>NUCLEOTIDE SEQUENCE</scope>
    <source>
        <strain evidence="13">CHK185-5351</strain>
    </source>
</reference>
<feature type="domain" description="ABC transmembrane type-1" evidence="12">
    <location>
        <begin position="63"/>
        <end position="347"/>
    </location>
</feature>
<dbReference type="PROSITE" id="PS00211">
    <property type="entry name" value="ABC_TRANSPORTER_1"/>
    <property type="match status" value="1"/>
</dbReference>
<evidence type="ECO:0000256" key="8">
    <source>
        <dbReference type="ARBA" id="ARBA00023136"/>
    </source>
</evidence>
<evidence type="ECO:0000313" key="13">
    <source>
        <dbReference type="EMBL" id="HJC14565.1"/>
    </source>
</evidence>
<dbReference type="PANTHER" id="PTHR43394">
    <property type="entry name" value="ATP-DEPENDENT PERMEASE MDL1, MITOCHONDRIAL"/>
    <property type="match status" value="1"/>
</dbReference>
<evidence type="ECO:0000259" key="12">
    <source>
        <dbReference type="PROSITE" id="PS50929"/>
    </source>
</evidence>
<dbReference type="CDD" id="cd03254">
    <property type="entry name" value="ABCC_Glucan_exporter_like"/>
    <property type="match status" value="1"/>
</dbReference>
<proteinExistence type="predicted"/>
<organism evidence="13 14">
    <name type="scientific">Candidatus Fusicatenibacter intestinigallinarum</name>
    <dbReference type="NCBI Taxonomy" id="2838598"/>
    <lineage>
        <taxon>Bacteria</taxon>
        <taxon>Bacillati</taxon>
        <taxon>Bacillota</taxon>
        <taxon>Clostridia</taxon>
        <taxon>Lachnospirales</taxon>
        <taxon>Lachnospiraceae</taxon>
        <taxon>Fusicatenibacter</taxon>
    </lineage>
</organism>
<protein>
    <submittedName>
        <fullName evidence="13">ABC transporter ATP-binding protein/permease</fullName>
    </submittedName>
</protein>
<evidence type="ECO:0000256" key="3">
    <source>
        <dbReference type="ARBA" id="ARBA00022475"/>
    </source>
</evidence>
<keyword evidence="8 10" id="KW-0472">Membrane</keyword>
<dbReference type="GO" id="GO:0015421">
    <property type="term" value="F:ABC-type oligopeptide transporter activity"/>
    <property type="evidence" value="ECO:0007669"/>
    <property type="project" value="TreeGrafter"/>
</dbReference>
<keyword evidence="3" id="KW-1003">Cell membrane</keyword>
<dbReference type="InterPro" id="IPR017871">
    <property type="entry name" value="ABC_transporter-like_CS"/>
</dbReference>
<evidence type="ECO:0000256" key="7">
    <source>
        <dbReference type="ARBA" id="ARBA00022989"/>
    </source>
</evidence>
<gene>
    <name evidence="13" type="ORF">H9705_01875</name>
</gene>
<dbReference type="GO" id="GO:0005524">
    <property type="term" value="F:ATP binding"/>
    <property type="evidence" value="ECO:0007669"/>
    <property type="project" value="UniProtKB-KW"/>
</dbReference>
<dbReference type="PROSITE" id="PS50929">
    <property type="entry name" value="ABC_TM1F"/>
    <property type="match status" value="1"/>
</dbReference>
<reference evidence="13" key="1">
    <citation type="journal article" date="2021" name="PeerJ">
        <title>Extensive microbial diversity within the chicken gut microbiome revealed by metagenomics and culture.</title>
        <authorList>
            <person name="Gilroy R."/>
            <person name="Ravi A."/>
            <person name="Getino M."/>
            <person name="Pursley I."/>
            <person name="Horton D.L."/>
            <person name="Alikhan N.F."/>
            <person name="Baker D."/>
            <person name="Gharbi K."/>
            <person name="Hall N."/>
            <person name="Watson M."/>
            <person name="Adriaenssens E.M."/>
            <person name="Foster-Nyarko E."/>
            <person name="Jarju S."/>
            <person name="Secka A."/>
            <person name="Antonio M."/>
            <person name="Oren A."/>
            <person name="Chaudhuri R.R."/>
            <person name="La Ragione R."/>
            <person name="Hildebrand F."/>
            <person name="Pallen M.J."/>
        </authorList>
    </citation>
    <scope>NUCLEOTIDE SEQUENCE</scope>
    <source>
        <strain evidence="13">CHK185-5351</strain>
    </source>
</reference>
<dbReference type="CDD" id="cd18547">
    <property type="entry name" value="ABC_6TM_Tm288_like"/>
    <property type="match status" value="1"/>
</dbReference>
<dbReference type="GO" id="GO:0016887">
    <property type="term" value="F:ATP hydrolysis activity"/>
    <property type="evidence" value="ECO:0007669"/>
    <property type="project" value="InterPro"/>
</dbReference>
<keyword evidence="6 13" id="KW-0067">ATP-binding</keyword>
<dbReference type="EMBL" id="DWWU01000009">
    <property type="protein sequence ID" value="HJC14565.1"/>
    <property type="molecule type" value="Genomic_DNA"/>
</dbReference>
<dbReference type="SUPFAM" id="SSF90123">
    <property type="entry name" value="ABC transporter transmembrane region"/>
    <property type="match status" value="1"/>
</dbReference>
<feature type="domain" description="ABC transporter" evidence="11">
    <location>
        <begin position="381"/>
        <end position="615"/>
    </location>
</feature>
<dbReference type="Pfam" id="PF00664">
    <property type="entry name" value="ABC_membrane"/>
    <property type="match status" value="1"/>
</dbReference>
<comment type="subcellular location">
    <subcellularLocation>
        <location evidence="1">Cell membrane</location>
        <topology evidence="1">Multi-pass membrane protein</topology>
    </subcellularLocation>
</comment>
<keyword evidence="7 10" id="KW-1133">Transmembrane helix</keyword>
<feature type="region of interest" description="Disordered" evidence="9">
    <location>
        <begin position="1"/>
        <end position="23"/>
    </location>
</feature>
<name>A0A9D2N8C6_9FIRM</name>
<evidence type="ECO:0000256" key="1">
    <source>
        <dbReference type="ARBA" id="ARBA00004651"/>
    </source>
</evidence>
<dbReference type="InterPro" id="IPR003593">
    <property type="entry name" value="AAA+_ATPase"/>
</dbReference>
<dbReference type="Gene3D" id="1.20.1560.10">
    <property type="entry name" value="ABC transporter type 1, transmembrane domain"/>
    <property type="match status" value="1"/>
</dbReference>
<evidence type="ECO:0000256" key="9">
    <source>
        <dbReference type="SAM" id="MobiDB-lite"/>
    </source>
</evidence>
<dbReference type="InterPro" id="IPR027417">
    <property type="entry name" value="P-loop_NTPase"/>
</dbReference>
<keyword evidence="5" id="KW-0547">Nucleotide-binding</keyword>
<evidence type="ECO:0000256" key="5">
    <source>
        <dbReference type="ARBA" id="ARBA00022741"/>
    </source>
</evidence>
<evidence type="ECO:0000313" key="14">
    <source>
        <dbReference type="Proteomes" id="UP000823849"/>
    </source>
</evidence>
<dbReference type="Gene3D" id="3.40.50.300">
    <property type="entry name" value="P-loop containing nucleotide triphosphate hydrolases"/>
    <property type="match status" value="1"/>
</dbReference>